<proteinExistence type="predicted"/>
<evidence type="ECO:0000256" key="1">
    <source>
        <dbReference type="SAM" id="MobiDB-lite"/>
    </source>
</evidence>
<gene>
    <name evidence="2" type="ORF">HPB51_024327</name>
</gene>
<evidence type="ECO:0000313" key="2">
    <source>
        <dbReference type="EMBL" id="KAH8026778.1"/>
    </source>
</evidence>
<organism evidence="2 3">
    <name type="scientific">Rhipicephalus microplus</name>
    <name type="common">Cattle tick</name>
    <name type="synonym">Boophilus microplus</name>
    <dbReference type="NCBI Taxonomy" id="6941"/>
    <lineage>
        <taxon>Eukaryota</taxon>
        <taxon>Metazoa</taxon>
        <taxon>Ecdysozoa</taxon>
        <taxon>Arthropoda</taxon>
        <taxon>Chelicerata</taxon>
        <taxon>Arachnida</taxon>
        <taxon>Acari</taxon>
        <taxon>Parasitiformes</taxon>
        <taxon>Ixodida</taxon>
        <taxon>Ixodoidea</taxon>
        <taxon>Ixodidae</taxon>
        <taxon>Rhipicephalinae</taxon>
        <taxon>Rhipicephalus</taxon>
        <taxon>Boophilus</taxon>
    </lineage>
</organism>
<feature type="region of interest" description="Disordered" evidence="1">
    <location>
        <begin position="127"/>
        <end position="172"/>
    </location>
</feature>
<reference evidence="2" key="2">
    <citation type="submission" date="2021-09" db="EMBL/GenBank/DDBJ databases">
        <authorList>
            <person name="Jia N."/>
            <person name="Wang J."/>
            <person name="Shi W."/>
            <person name="Du L."/>
            <person name="Sun Y."/>
            <person name="Zhan W."/>
            <person name="Jiang J."/>
            <person name="Wang Q."/>
            <person name="Zhang B."/>
            <person name="Ji P."/>
            <person name="Sakyi L.B."/>
            <person name="Cui X."/>
            <person name="Yuan T."/>
            <person name="Jiang B."/>
            <person name="Yang W."/>
            <person name="Lam T.T.-Y."/>
            <person name="Chang Q."/>
            <person name="Ding S."/>
            <person name="Wang X."/>
            <person name="Zhu J."/>
            <person name="Ruan X."/>
            <person name="Zhao L."/>
            <person name="Wei J."/>
            <person name="Que T."/>
            <person name="Du C."/>
            <person name="Cheng J."/>
            <person name="Dai P."/>
            <person name="Han X."/>
            <person name="Huang E."/>
            <person name="Gao Y."/>
            <person name="Liu J."/>
            <person name="Shao H."/>
            <person name="Ye R."/>
            <person name="Li L."/>
            <person name="Wei W."/>
            <person name="Wang X."/>
            <person name="Wang C."/>
            <person name="Huo Q."/>
            <person name="Li W."/>
            <person name="Guo W."/>
            <person name="Chen H."/>
            <person name="Chen S."/>
            <person name="Zhou L."/>
            <person name="Zhou L."/>
            <person name="Ni X."/>
            <person name="Tian J."/>
            <person name="Zhou Y."/>
            <person name="Sheng Y."/>
            <person name="Liu T."/>
            <person name="Pan Y."/>
            <person name="Xia L."/>
            <person name="Li J."/>
            <person name="Zhao F."/>
            <person name="Cao W."/>
        </authorList>
    </citation>
    <scope>NUCLEOTIDE SEQUENCE</scope>
    <source>
        <strain evidence="2">Rmic-2018</strain>
        <tissue evidence="2">Larvae</tissue>
    </source>
</reference>
<feature type="region of interest" description="Disordered" evidence="1">
    <location>
        <begin position="43"/>
        <end position="91"/>
    </location>
</feature>
<sequence>MHNTATFAPTMCSVGPALGAALKDSPELAGLRNDENDQRYEEFQAMDTSAADISADSARKRRHGPLDLTSAKKKAAKQPTGSRLDASGDCSTTIGDGFSTATGIGQCVTAVNSDCDLPNSGAGWTLVASRREKKRQKTESPSQRDTQTAGEPSKSLSASNAKLKEERRREQKVQYVAKVNANMAKSARMPTFTKKGEHRVVVRPRGALVVSATKMSTLRAAIITAANIKIEEADDDSFALNAAQNIIVRVLDGPGRPRTAPDASQRIRFSRGSTGSSTHWPGIARRMFVFRLPGGPRTALDRPRNFVRAAADDVYYVTTATFKRPRELSCVRVSVLVRRFFAAARAKWPNKYVFGRMARPSCFQPTSMEHLGSMECCTLTVSVHVKWQ</sequence>
<protein>
    <submittedName>
        <fullName evidence="2">Uncharacterized protein</fullName>
    </submittedName>
</protein>
<keyword evidence="3" id="KW-1185">Reference proteome</keyword>
<dbReference type="AlphaFoldDB" id="A0A9J6DY08"/>
<name>A0A9J6DY08_RHIMP</name>
<accession>A0A9J6DY08</accession>
<dbReference type="Proteomes" id="UP000821866">
    <property type="component" value="Unassembled WGS sequence"/>
</dbReference>
<dbReference type="EMBL" id="JABSTU010000007">
    <property type="protein sequence ID" value="KAH8026778.1"/>
    <property type="molecule type" value="Genomic_DNA"/>
</dbReference>
<reference evidence="2" key="1">
    <citation type="journal article" date="2020" name="Cell">
        <title>Large-Scale Comparative Analyses of Tick Genomes Elucidate Their Genetic Diversity and Vector Capacities.</title>
        <authorList>
            <consortium name="Tick Genome and Microbiome Consortium (TIGMIC)"/>
            <person name="Jia N."/>
            <person name="Wang J."/>
            <person name="Shi W."/>
            <person name="Du L."/>
            <person name="Sun Y."/>
            <person name="Zhan W."/>
            <person name="Jiang J.F."/>
            <person name="Wang Q."/>
            <person name="Zhang B."/>
            <person name="Ji P."/>
            <person name="Bell-Sakyi L."/>
            <person name="Cui X.M."/>
            <person name="Yuan T.T."/>
            <person name="Jiang B.G."/>
            <person name="Yang W.F."/>
            <person name="Lam T.T."/>
            <person name="Chang Q.C."/>
            <person name="Ding S.J."/>
            <person name="Wang X.J."/>
            <person name="Zhu J.G."/>
            <person name="Ruan X.D."/>
            <person name="Zhao L."/>
            <person name="Wei J.T."/>
            <person name="Ye R.Z."/>
            <person name="Que T.C."/>
            <person name="Du C.H."/>
            <person name="Zhou Y.H."/>
            <person name="Cheng J.X."/>
            <person name="Dai P.F."/>
            <person name="Guo W.B."/>
            <person name="Han X.H."/>
            <person name="Huang E.J."/>
            <person name="Li L.F."/>
            <person name="Wei W."/>
            <person name="Gao Y.C."/>
            <person name="Liu J.Z."/>
            <person name="Shao H.Z."/>
            <person name="Wang X."/>
            <person name="Wang C.C."/>
            <person name="Yang T.C."/>
            <person name="Huo Q.B."/>
            <person name="Li W."/>
            <person name="Chen H.Y."/>
            <person name="Chen S.E."/>
            <person name="Zhou L.G."/>
            <person name="Ni X.B."/>
            <person name="Tian J.H."/>
            <person name="Sheng Y."/>
            <person name="Liu T."/>
            <person name="Pan Y.S."/>
            <person name="Xia L.Y."/>
            <person name="Li J."/>
            <person name="Zhao F."/>
            <person name="Cao W.C."/>
        </authorList>
    </citation>
    <scope>NUCLEOTIDE SEQUENCE</scope>
    <source>
        <strain evidence="2">Rmic-2018</strain>
    </source>
</reference>
<evidence type="ECO:0000313" key="3">
    <source>
        <dbReference type="Proteomes" id="UP000821866"/>
    </source>
</evidence>
<comment type="caution">
    <text evidence="2">The sequence shown here is derived from an EMBL/GenBank/DDBJ whole genome shotgun (WGS) entry which is preliminary data.</text>
</comment>
<feature type="compositionally biased region" description="Polar residues" evidence="1">
    <location>
        <begin position="139"/>
        <end position="150"/>
    </location>
</feature>
<feature type="compositionally biased region" description="Low complexity" evidence="1">
    <location>
        <begin position="45"/>
        <end position="56"/>
    </location>
</feature>
<feature type="compositionally biased region" description="Basic and acidic residues" evidence="1">
    <location>
        <begin position="162"/>
        <end position="172"/>
    </location>
</feature>